<evidence type="ECO:0000256" key="15">
    <source>
        <dbReference type="PROSITE-ProRule" id="PRU10141"/>
    </source>
</evidence>
<evidence type="ECO:0000256" key="14">
    <source>
        <dbReference type="PROSITE-ProRule" id="PRU00023"/>
    </source>
</evidence>
<evidence type="ECO:0000256" key="5">
    <source>
        <dbReference type="ARBA" id="ARBA00022614"/>
    </source>
</evidence>
<organism evidence="19 20">
    <name type="scientific">Stylophora pistillata</name>
    <name type="common">Smooth cauliflower coral</name>
    <dbReference type="NCBI Taxonomy" id="50429"/>
    <lineage>
        <taxon>Eukaryota</taxon>
        <taxon>Metazoa</taxon>
        <taxon>Cnidaria</taxon>
        <taxon>Anthozoa</taxon>
        <taxon>Hexacorallia</taxon>
        <taxon>Scleractinia</taxon>
        <taxon>Astrocoeniina</taxon>
        <taxon>Pocilloporidae</taxon>
        <taxon>Stylophora</taxon>
    </lineage>
</organism>
<dbReference type="EC" id="2.7.11.1" evidence="3"/>
<keyword evidence="11 14" id="KW-0040">ANK repeat</keyword>
<dbReference type="PANTHER" id="PTHR24198">
    <property type="entry name" value="ANKYRIN REPEAT AND PROTEIN KINASE DOMAIN-CONTAINING PROTEIN"/>
    <property type="match status" value="1"/>
</dbReference>
<dbReference type="Gene3D" id="3.40.50.300">
    <property type="entry name" value="P-loop containing nucleotide triphosphate hydrolases"/>
    <property type="match status" value="1"/>
</dbReference>
<dbReference type="GO" id="GO:0009966">
    <property type="term" value="P:regulation of signal transduction"/>
    <property type="evidence" value="ECO:0007669"/>
    <property type="project" value="UniProtKB-ARBA"/>
</dbReference>
<comment type="similarity">
    <text evidence="2">Belongs to the protein kinase superfamily. TKL Ser/Thr protein kinase family. ROCO subfamily.</text>
</comment>
<dbReference type="InterPro" id="IPR003591">
    <property type="entry name" value="Leu-rich_rpt_typical-subtyp"/>
</dbReference>
<dbReference type="STRING" id="50429.A0A2B4SSV9"/>
<keyword evidence="6" id="KW-0808">Transferase</keyword>
<dbReference type="Proteomes" id="UP000225706">
    <property type="component" value="Unassembled WGS sequence"/>
</dbReference>
<dbReference type="InterPro" id="IPR032675">
    <property type="entry name" value="LRR_dom_sf"/>
</dbReference>
<dbReference type="SMART" id="SM00364">
    <property type="entry name" value="LRR_BAC"/>
    <property type="match status" value="8"/>
</dbReference>
<dbReference type="Gene3D" id="3.30.70.1390">
    <property type="entry name" value="ROC domain from the Parkinson's disease-associated leucine-rich repeat kinase 2"/>
    <property type="match status" value="1"/>
</dbReference>
<feature type="domain" description="Roc" evidence="18">
    <location>
        <begin position="1013"/>
        <end position="1246"/>
    </location>
</feature>
<dbReference type="InterPro" id="IPR000719">
    <property type="entry name" value="Prot_kinase_dom"/>
</dbReference>
<dbReference type="Gene3D" id="3.80.10.10">
    <property type="entry name" value="Ribonuclease Inhibitor"/>
    <property type="match status" value="3"/>
</dbReference>
<evidence type="ECO:0000256" key="1">
    <source>
        <dbReference type="ARBA" id="ARBA00001946"/>
    </source>
</evidence>
<dbReference type="Pfam" id="PF08477">
    <property type="entry name" value="Roc"/>
    <property type="match status" value="1"/>
</dbReference>
<evidence type="ECO:0000256" key="12">
    <source>
        <dbReference type="ARBA" id="ARBA00047899"/>
    </source>
</evidence>
<dbReference type="InterPro" id="IPR020859">
    <property type="entry name" value="ROC"/>
</dbReference>
<dbReference type="GO" id="GO:0004674">
    <property type="term" value="F:protein serine/threonine kinase activity"/>
    <property type="evidence" value="ECO:0007669"/>
    <property type="project" value="UniProtKB-KW"/>
</dbReference>
<dbReference type="SMART" id="SM00220">
    <property type="entry name" value="S_TKc"/>
    <property type="match status" value="1"/>
</dbReference>
<dbReference type="Pfam" id="PF07714">
    <property type="entry name" value="PK_Tyr_Ser-Thr"/>
    <property type="match status" value="1"/>
</dbReference>
<feature type="compositionally biased region" description="Basic and acidic residues" evidence="16">
    <location>
        <begin position="1748"/>
        <end position="1758"/>
    </location>
</feature>
<accession>A0A2B4SSV9</accession>
<dbReference type="Pfam" id="PF13855">
    <property type="entry name" value="LRR_8"/>
    <property type="match status" value="1"/>
</dbReference>
<feature type="repeat" description="ANK" evidence="14">
    <location>
        <begin position="43"/>
        <end position="75"/>
    </location>
</feature>
<gene>
    <name evidence="19" type="primary">lrk-1</name>
    <name evidence="19" type="ORF">AWC38_SpisGene1341</name>
</gene>
<feature type="repeat" description="ANK" evidence="14">
    <location>
        <begin position="249"/>
        <end position="271"/>
    </location>
</feature>
<dbReference type="PROSITE" id="PS00107">
    <property type="entry name" value="PROTEIN_KINASE_ATP"/>
    <property type="match status" value="1"/>
</dbReference>
<evidence type="ECO:0000256" key="13">
    <source>
        <dbReference type="ARBA" id="ARBA00048679"/>
    </source>
</evidence>
<feature type="compositionally biased region" description="Polar residues" evidence="16">
    <location>
        <begin position="2494"/>
        <end position="2506"/>
    </location>
</feature>
<dbReference type="SUPFAM" id="SSF56112">
    <property type="entry name" value="Protein kinase-like (PK-like)"/>
    <property type="match status" value="1"/>
</dbReference>
<dbReference type="InterPro" id="IPR001611">
    <property type="entry name" value="Leu-rich_rpt"/>
</dbReference>
<dbReference type="PRINTS" id="PR01415">
    <property type="entry name" value="ANKYRIN"/>
</dbReference>
<evidence type="ECO:0000256" key="10">
    <source>
        <dbReference type="ARBA" id="ARBA00022840"/>
    </source>
</evidence>
<evidence type="ECO:0000259" key="18">
    <source>
        <dbReference type="PROSITE" id="PS51424"/>
    </source>
</evidence>
<keyword evidence="7" id="KW-0677">Repeat</keyword>
<feature type="repeat" description="ANK" evidence="14">
    <location>
        <begin position="181"/>
        <end position="207"/>
    </location>
</feature>
<evidence type="ECO:0000256" key="9">
    <source>
        <dbReference type="ARBA" id="ARBA00022777"/>
    </source>
</evidence>
<sequence length="2684" mass="297613">MAAPVFVFKGELLHQAAIYDQRDLLKSLLDAKVHGEANSLDPRGLTPLHTAALHDSVGCLVELLERKGDVDIQSAPEDNCSTALHHAARNGHLRCLKVLIDAGARVDIKNKDGKTAMQIAFEMGEFECGNYLRTMEAIRKAAREEEISQELYRCCATGDLPRAKELLGEASTTTINKLYQGGSTLLYKACQGGHLEVVKHLLNSGADGSPNTITGIAPLYAATLSGNDELVRLMVQKFPHAINIPSKMDGSTALHVAAGEGSEEIIKSILQVPRDGEELAPCNKIDMGVRTSTHMTALHLAAQGGFVKVLEQLLDCSHKCAGPCEANLTVSVNATDIMGQTALQGAVTVGYRDVVQLLITHGADVNLCQSNAESFQGESDSAAHATSGVNPATGRCSPLEIACSQGDLEMVKLLLNNGAEDADHKNLNSAIVADSTEVIAILLQQGAQVDQEHKLYPSRTSNSPEELWRMSAAPISLLWNDMKLTKLEQQWILAAASRINPFDGDFAGLHPSLKTVTRVDISSNRLLKLPIVLFQMAALKTLNVSDNAITCLPCLWLGGKKEKKMKVSTLKVGKKAYSSCENISENLVFSEESEQDFSYVESGWNCPHLEDIELHHNSLTHLPTCLFELPVLKYLNVSYNDIQTLPFEMWTSPALKSLDLKGNFLRNLPVMKPRRARAGTGTGTAKTSSLPRAKVLSLSKDNLPGDLSHASPSLESSSPKQSAEVDGVKDPHLKMFHHGQLWGTRPGDEIEDSDSEEEDIDPSKGASLQKLDLSSNQIVKIRPGLSCLATNLVTLILSNNNISDVPSLALFPTSLGTLDLSHNNLTRFHPITENFFHGNAAESRCYSVVEGQKPSVRRRISAENGLQAGRVRLCRHAKHRALPNLKRLDLNNNKLEEIYFTLPRTRPASVASVSDPTPANSKGPSVLFPILQSLTLSNNELWSLPKDVGVLSKLGSLHVSNTRITRLPPEVGLLSELWDLQFQGLQLQDIEPSVLERKKTKDIVGYLRSVLERSEPHPSMKLMFVGVANIGKTTLLSQLRQEGTGSYQNSPPVGWTERKYKKKRTGSITGRTKKAEMNISTVGVDVCDWIYPNKRDFAFGRADNRPSIKFSTWDFGGQREYYATHQCFLSHRSLYIAMWKVTDGEQGVNQIEPWLLNIQARAPDSTVIIVGTHYDLLEDKDRRSEYLTNLRSMISDNYIAVEYGGRILNTRERGLPKVRAMIEVSCKTGYHIRELRQLIYNTSFDIKEKGSRLPLLKTPIPASYIAVENAVGVMRDRCYRDDQSPVLKSEQFSAAVEAELSRQNFHLRGPEELQQATRFLHDNGVLLHYDDPLLRDLYFLDPQWLCDMLAHVVTIREVNPHINNGVMKRSDLSQIFRSERFPANLMSQYINLLSKFEVALPWSPEFLLVPSLLPDSQQETNQPVAAGVSAAVAQAMNVTAYNQAKVLRRQYVMSYVPSGFWPRLITRVIPDERIRDTVKSCCQLSPDGPVQEGDRDKLTSVAQPEWSCWKTGIELSCFGVKLLRICELEGRPFYGAPDDMANPLHYRREVHDTTRYSTIEVLTPCVRIRMEKFEQRKKVTSRRTSQRSVGEDHREGSKVIGFKVKSVLDSNIQSSARLVAIAVEHMDTLITDWFPGLDAITVHGNRLVTRIIPCPKCIMTVCRIDRAENEKERDDVAVDVPLTLSSGQDSGINLSATDGSSTSASPWPSPVHVSRRPETNGEVDSPSQSVGSSDMQQGQSHGSPQFPFRDRFHSEPERFTFGYVSTERETEEESSSCFDYTSDQSTDSHGSESSQSFSPEMGGRRRKQSGKGRRELRRSDSEESDVSDMNSKTKKSNETNQEEPNEGGSTDSAESFQRGSGKYGSFRKRPTENDAIIYSFEFEECVLAAYNTEPVECTVHGQLDIKELAPDAMFEDIAPNMNIQASDLTRGKFLGKGTFGSVFRGELRQESGNSITIAMKMPLNNEVGDDAPAEEKQMAAAAMRALKENPTVTLNDAYRTVRQEMSILLPLKHHNIVSLLGYCLNPFSMILEFAPQGALDGILANYKRAGVRLNAYVMQKCIVQCASAMKYLHRHHIIYRDLKSENILVWVFPAPTSAAQSHHQVVIKLADYGISRSAALAGMKGLGGTPGFMAPEIEKYVGKELYTDKVDSFSFGMYIYELITLHQPFNDLNPAQVKQLIVEGHRPPLTAKDKKAPVFVLDLMAWCWQQEAEKRPPSYHIYQLSSATEFPRLSDVLTFDKQLGLNCAVTAGSRVSQSRGADDRASVGSEVWLCRSELNAGIGRGKINVLSYSRGRCYHKKEFFVGKSCIRVACSVGSSVWLGTESGTLHVFCAMTCKQLCQGSIRSNRYILNMIHVPRANWVLVALADGSVLAYDDNISNHYHHSYQSEQTPVLELLPRRVHTGDGIPIHCMAALLLKKRKGNEPPPNTEADSSEDSDDRNSPRDEYVCEVWCGKEKGRITILDGEEMQKICTKSAEDSEPDSSSQREHSVSHLETCQTTSSTISGDDPVGRSVWVALFPGTRVYRWDALDKKIVRSVDCSQYPPRFEGSKPKVPLRRGADPYPLSPSRAQVNSLLAVDKELYIGTSYGCILVCNNISLMVYTVIRCHDESVKHLLPLVTTPVVPSHSGGEQTRALVLSCGRGYRSLGASLYGHTSYPSRRSGKTTLKGESVVLVWLADVWES</sequence>
<dbReference type="SUPFAM" id="SSF52058">
    <property type="entry name" value="L domain-like"/>
    <property type="match status" value="1"/>
</dbReference>
<dbReference type="InterPro" id="IPR032171">
    <property type="entry name" value="COR-A"/>
</dbReference>
<dbReference type="OrthoDB" id="10252328at2759"/>
<evidence type="ECO:0000256" key="7">
    <source>
        <dbReference type="ARBA" id="ARBA00022737"/>
    </source>
</evidence>
<dbReference type="PROSITE" id="PS50297">
    <property type="entry name" value="ANK_REP_REGION"/>
    <property type="match status" value="6"/>
</dbReference>
<keyword evidence="5" id="KW-0433">Leucine-rich repeat</keyword>
<dbReference type="InterPro" id="IPR036770">
    <property type="entry name" value="Ankyrin_rpt-contain_sf"/>
</dbReference>
<name>A0A2B4SSV9_STYPI</name>
<dbReference type="SMART" id="SM00248">
    <property type="entry name" value="ANK"/>
    <property type="match status" value="10"/>
</dbReference>
<feature type="compositionally biased region" description="Polar residues" evidence="16">
    <location>
        <begin position="1847"/>
        <end position="1858"/>
    </location>
</feature>
<comment type="catalytic activity">
    <reaction evidence="13">
        <text>L-seryl-[protein] + ATP = O-phospho-L-seryl-[protein] + ADP + H(+)</text>
        <dbReference type="Rhea" id="RHEA:17989"/>
        <dbReference type="Rhea" id="RHEA-COMP:9863"/>
        <dbReference type="Rhea" id="RHEA-COMP:11604"/>
        <dbReference type="ChEBI" id="CHEBI:15378"/>
        <dbReference type="ChEBI" id="CHEBI:29999"/>
        <dbReference type="ChEBI" id="CHEBI:30616"/>
        <dbReference type="ChEBI" id="CHEBI:83421"/>
        <dbReference type="ChEBI" id="CHEBI:456216"/>
        <dbReference type="EC" id="2.7.11.1"/>
    </reaction>
</comment>
<dbReference type="InterPro" id="IPR002110">
    <property type="entry name" value="Ankyrin_rpt"/>
</dbReference>
<evidence type="ECO:0000313" key="20">
    <source>
        <dbReference type="Proteomes" id="UP000225706"/>
    </source>
</evidence>
<feature type="domain" description="Protein kinase" evidence="17">
    <location>
        <begin position="1928"/>
        <end position="2233"/>
    </location>
</feature>
<dbReference type="PROSITE" id="PS50088">
    <property type="entry name" value="ANK_REPEAT"/>
    <property type="match status" value="6"/>
</dbReference>
<keyword evidence="10 15" id="KW-0067">ATP-binding</keyword>
<keyword evidence="9 19" id="KW-0418">Kinase</keyword>
<reference evidence="20" key="1">
    <citation type="journal article" date="2017" name="bioRxiv">
        <title>Comparative analysis of the genomes of Stylophora pistillata and Acropora digitifera provides evidence for extensive differences between species of corals.</title>
        <authorList>
            <person name="Voolstra C.R."/>
            <person name="Li Y."/>
            <person name="Liew Y.J."/>
            <person name="Baumgarten S."/>
            <person name="Zoccola D."/>
            <person name="Flot J.-F."/>
            <person name="Tambutte S."/>
            <person name="Allemand D."/>
            <person name="Aranda M."/>
        </authorList>
    </citation>
    <scope>NUCLEOTIDE SEQUENCE [LARGE SCALE GENOMIC DNA]</scope>
</reference>
<evidence type="ECO:0000256" key="6">
    <source>
        <dbReference type="ARBA" id="ARBA00022679"/>
    </source>
</evidence>
<evidence type="ECO:0000256" key="8">
    <source>
        <dbReference type="ARBA" id="ARBA00022741"/>
    </source>
</evidence>
<dbReference type="InterPro" id="IPR008271">
    <property type="entry name" value="Ser/Thr_kinase_AS"/>
</dbReference>
<comment type="catalytic activity">
    <reaction evidence="12">
        <text>L-threonyl-[protein] + ATP = O-phospho-L-threonyl-[protein] + ADP + H(+)</text>
        <dbReference type="Rhea" id="RHEA:46608"/>
        <dbReference type="Rhea" id="RHEA-COMP:11060"/>
        <dbReference type="Rhea" id="RHEA-COMP:11605"/>
        <dbReference type="ChEBI" id="CHEBI:15378"/>
        <dbReference type="ChEBI" id="CHEBI:30013"/>
        <dbReference type="ChEBI" id="CHEBI:30616"/>
        <dbReference type="ChEBI" id="CHEBI:61977"/>
        <dbReference type="ChEBI" id="CHEBI:456216"/>
        <dbReference type="EC" id="2.7.11.1"/>
    </reaction>
</comment>
<dbReference type="Gene3D" id="1.10.510.10">
    <property type="entry name" value="Transferase(Phosphotransferase) domain 1"/>
    <property type="match status" value="1"/>
</dbReference>
<protein>
    <recommendedName>
        <fullName evidence="3">non-specific serine/threonine protein kinase</fullName>
        <ecNumber evidence="3">2.7.11.1</ecNumber>
    </recommendedName>
</protein>
<feature type="binding site" evidence="15">
    <location>
        <position position="1960"/>
    </location>
    <ligand>
        <name>ATP</name>
        <dbReference type="ChEBI" id="CHEBI:30616"/>
    </ligand>
</feature>
<feature type="repeat" description="ANK" evidence="14">
    <location>
        <begin position="338"/>
        <end position="370"/>
    </location>
</feature>
<dbReference type="Pfam" id="PF00023">
    <property type="entry name" value="Ank"/>
    <property type="match status" value="1"/>
</dbReference>
<dbReference type="SUPFAM" id="SSF52540">
    <property type="entry name" value="P-loop containing nucleoside triphosphate hydrolases"/>
    <property type="match status" value="1"/>
</dbReference>
<dbReference type="PRINTS" id="PR00449">
    <property type="entry name" value="RASTRNSFRMNG"/>
</dbReference>
<evidence type="ECO:0000256" key="3">
    <source>
        <dbReference type="ARBA" id="ARBA00012513"/>
    </source>
</evidence>
<dbReference type="PROSITE" id="PS00108">
    <property type="entry name" value="PROTEIN_KINASE_ST"/>
    <property type="match status" value="1"/>
</dbReference>
<feature type="region of interest" description="Disordered" evidence="16">
    <location>
        <begin position="2421"/>
        <end position="2445"/>
    </location>
</feature>
<dbReference type="GO" id="GO:0005525">
    <property type="term" value="F:GTP binding"/>
    <property type="evidence" value="ECO:0007669"/>
    <property type="project" value="UniProtKB-KW"/>
</dbReference>
<feature type="compositionally biased region" description="Polar residues" evidence="16">
    <location>
        <begin position="1725"/>
        <end position="1743"/>
    </location>
</feature>
<proteinExistence type="inferred from homology"/>
<dbReference type="PROSITE" id="PS51450">
    <property type="entry name" value="LRR"/>
    <property type="match status" value="3"/>
</dbReference>
<feature type="region of interest" description="Disordered" evidence="16">
    <location>
        <begin position="2473"/>
        <end position="2506"/>
    </location>
</feature>
<comment type="caution">
    <text evidence="19">The sequence shown here is derived from an EMBL/GenBank/DDBJ whole genome shotgun (WGS) entry which is preliminary data.</text>
</comment>
<dbReference type="SUPFAM" id="SSF48403">
    <property type="entry name" value="Ankyrin repeat"/>
    <property type="match status" value="2"/>
</dbReference>
<evidence type="ECO:0000256" key="4">
    <source>
        <dbReference type="ARBA" id="ARBA00022527"/>
    </source>
</evidence>
<dbReference type="InterPro" id="IPR001245">
    <property type="entry name" value="Ser-Thr/Tyr_kinase_cat_dom"/>
</dbReference>
<feature type="repeat" description="ANK" evidence="14">
    <location>
        <begin position="394"/>
        <end position="420"/>
    </location>
</feature>
<keyword evidence="4" id="KW-0723">Serine/threonine-protein kinase</keyword>
<feature type="compositionally biased region" description="Polar residues" evidence="16">
    <location>
        <begin position="1687"/>
        <end position="1706"/>
    </location>
</feature>
<comment type="cofactor">
    <cofactor evidence="1">
        <name>Mg(2+)</name>
        <dbReference type="ChEBI" id="CHEBI:18420"/>
    </cofactor>
</comment>
<feature type="compositionally biased region" description="Acidic residues" evidence="16">
    <location>
        <begin position="749"/>
        <end position="760"/>
    </location>
</feature>
<keyword evidence="20" id="KW-1185">Reference proteome</keyword>
<dbReference type="Gene3D" id="1.25.40.20">
    <property type="entry name" value="Ankyrin repeat-containing domain"/>
    <property type="match status" value="3"/>
</dbReference>
<dbReference type="PROSITE" id="PS50011">
    <property type="entry name" value="PROTEIN_KINASE_DOM"/>
    <property type="match status" value="1"/>
</dbReference>
<feature type="compositionally biased region" description="Basic residues" evidence="16">
    <location>
        <begin position="1804"/>
        <end position="1816"/>
    </location>
</feature>
<feature type="region of interest" description="Disordered" evidence="16">
    <location>
        <begin position="671"/>
        <end position="767"/>
    </location>
</feature>
<evidence type="ECO:0000313" key="19">
    <source>
        <dbReference type="EMBL" id="PFX33764.1"/>
    </source>
</evidence>
<dbReference type="InterPro" id="IPR027417">
    <property type="entry name" value="P-loop_NTPase"/>
</dbReference>
<dbReference type="InterPro" id="IPR036322">
    <property type="entry name" value="WD40_repeat_dom_sf"/>
</dbReference>
<dbReference type="SUPFAM" id="SSF50978">
    <property type="entry name" value="WD40 repeat-like"/>
    <property type="match status" value="1"/>
</dbReference>
<dbReference type="Pfam" id="PF16095">
    <property type="entry name" value="COR-A"/>
    <property type="match status" value="1"/>
</dbReference>
<dbReference type="GO" id="GO:0005737">
    <property type="term" value="C:cytoplasm"/>
    <property type="evidence" value="ECO:0007669"/>
    <property type="project" value="UniProtKB-ARBA"/>
</dbReference>
<feature type="repeat" description="ANK" evidence="14">
    <location>
        <begin position="79"/>
        <end position="111"/>
    </location>
</feature>
<evidence type="ECO:0000256" key="2">
    <source>
        <dbReference type="ARBA" id="ARBA00008171"/>
    </source>
</evidence>
<dbReference type="EMBL" id="LSMT01000009">
    <property type="protein sequence ID" value="PFX33764.1"/>
    <property type="molecule type" value="Genomic_DNA"/>
</dbReference>
<dbReference type="InterPro" id="IPR017441">
    <property type="entry name" value="Protein_kinase_ATP_BS"/>
</dbReference>
<dbReference type="InterPro" id="IPR011009">
    <property type="entry name" value="Kinase-like_dom_sf"/>
</dbReference>
<keyword evidence="8 15" id="KW-0547">Nucleotide-binding</keyword>
<dbReference type="PROSITE" id="PS51424">
    <property type="entry name" value="ROC"/>
    <property type="match status" value="1"/>
</dbReference>
<feature type="compositionally biased region" description="Polar residues" evidence="16">
    <location>
        <begin position="1777"/>
        <end position="1798"/>
    </location>
</feature>
<dbReference type="SMART" id="SM00369">
    <property type="entry name" value="LRR_TYP"/>
    <property type="match status" value="9"/>
</dbReference>
<feature type="region of interest" description="Disordered" evidence="16">
    <location>
        <begin position="1687"/>
        <end position="1868"/>
    </location>
</feature>
<evidence type="ECO:0000259" key="17">
    <source>
        <dbReference type="PROSITE" id="PS50011"/>
    </source>
</evidence>
<dbReference type="Pfam" id="PF12796">
    <property type="entry name" value="Ank_2"/>
    <property type="match status" value="3"/>
</dbReference>
<evidence type="ECO:0000256" key="11">
    <source>
        <dbReference type="ARBA" id="ARBA00023043"/>
    </source>
</evidence>
<dbReference type="PANTHER" id="PTHR24198:SF169">
    <property type="entry name" value="NON-SPECIFIC SERINE_THREONINE PROTEIN KINASE"/>
    <property type="match status" value="1"/>
</dbReference>
<dbReference type="GO" id="GO:0005524">
    <property type="term" value="F:ATP binding"/>
    <property type="evidence" value="ECO:0007669"/>
    <property type="project" value="UniProtKB-UniRule"/>
</dbReference>
<feature type="compositionally biased region" description="Low complexity" evidence="16">
    <location>
        <begin position="707"/>
        <end position="724"/>
    </location>
</feature>
<evidence type="ECO:0000256" key="16">
    <source>
        <dbReference type="SAM" id="MobiDB-lite"/>
    </source>
</evidence>